<organism evidence="1 2">
    <name type="scientific">Oecophyllibacter saccharovorans</name>
    <dbReference type="NCBI Taxonomy" id="2558360"/>
    <lineage>
        <taxon>Bacteria</taxon>
        <taxon>Pseudomonadati</taxon>
        <taxon>Pseudomonadota</taxon>
        <taxon>Alphaproteobacteria</taxon>
        <taxon>Acetobacterales</taxon>
        <taxon>Acetobacteraceae</taxon>
        <taxon>Oecophyllibacter</taxon>
    </lineage>
</organism>
<name>A0A506UKM5_9PROT</name>
<evidence type="ECO:0000313" key="1">
    <source>
        <dbReference type="EMBL" id="TPW33901.1"/>
    </source>
</evidence>
<dbReference type="RefSeq" id="WP_141451185.1">
    <property type="nucleotide sequence ID" value="NZ_CP038143.1"/>
</dbReference>
<reference evidence="1 2" key="1">
    <citation type="submission" date="2019-03" db="EMBL/GenBank/DDBJ databases">
        <title>The complete genome sequence of Neokomagataea sp. Jb2 NBRC113641.</title>
        <authorList>
            <person name="Chua K.-O."/>
            <person name="Chan K.-G."/>
            <person name="See-Too W.-S."/>
        </authorList>
    </citation>
    <scope>NUCLEOTIDE SEQUENCE [LARGE SCALE GENOMIC DNA]</scope>
    <source>
        <strain evidence="1 2">Jb2</strain>
    </source>
</reference>
<dbReference type="EMBL" id="SORZ01000002">
    <property type="protein sequence ID" value="TPW33901.1"/>
    <property type="molecule type" value="Genomic_DNA"/>
</dbReference>
<dbReference type="AlphaFoldDB" id="A0A506UKM5"/>
<sequence>MAHHQTRLDMSQDEQRKFFTFKGDKSDKFEVVRVHENREGAGEGHKAADRGADGAYQVVCKSLPDHNVLYTSPHQETAIACCNLANEVMRSLKHKGPDAEGELPAHEREGVEKAHSFHGLDGSAVLPELRRNVGQFYRRLMEMGKL</sequence>
<evidence type="ECO:0000313" key="2">
    <source>
        <dbReference type="Proteomes" id="UP000315037"/>
    </source>
</evidence>
<proteinExistence type="predicted"/>
<protein>
    <submittedName>
        <fullName evidence="1">Uncharacterized protein</fullName>
    </submittedName>
</protein>
<comment type="caution">
    <text evidence="1">The sequence shown here is derived from an EMBL/GenBank/DDBJ whole genome shotgun (WGS) entry which is preliminary data.</text>
</comment>
<keyword evidence="2" id="KW-1185">Reference proteome</keyword>
<dbReference type="OrthoDB" id="9885399at2"/>
<accession>A0A506UKM5</accession>
<gene>
    <name evidence="1" type="ORF">E3202_04735</name>
</gene>
<dbReference type="Proteomes" id="UP000315037">
    <property type="component" value="Unassembled WGS sequence"/>
</dbReference>